<organism evidence="2 3">
    <name type="scientific">Lacticaseibacillus suilingensis</name>
    <dbReference type="NCBI Taxonomy" id="2799577"/>
    <lineage>
        <taxon>Bacteria</taxon>
        <taxon>Bacillati</taxon>
        <taxon>Bacillota</taxon>
        <taxon>Bacilli</taxon>
        <taxon>Lactobacillales</taxon>
        <taxon>Lactobacillaceae</taxon>
        <taxon>Lacticaseibacillus</taxon>
    </lineage>
</organism>
<feature type="chain" id="PRO_5047502097" description="DUF4019 domain-containing protein" evidence="1">
    <location>
        <begin position="21"/>
        <end position="158"/>
    </location>
</feature>
<accession>A0ABW4BEV1</accession>
<comment type="caution">
    <text evidence="2">The sequence shown here is derived from an EMBL/GenBank/DDBJ whole genome shotgun (WGS) entry which is preliminary data.</text>
</comment>
<name>A0ABW4BEV1_9LACO</name>
<keyword evidence="1" id="KW-0732">Signal</keyword>
<dbReference type="PROSITE" id="PS51257">
    <property type="entry name" value="PROKAR_LIPOPROTEIN"/>
    <property type="match status" value="1"/>
</dbReference>
<reference evidence="3" key="1">
    <citation type="journal article" date="2019" name="Int. J. Syst. Evol. Microbiol.">
        <title>The Global Catalogue of Microorganisms (GCM) 10K type strain sequencing project: providing services to taxonomists for standard genome sequencing and annotation.</title>
        <authorList>
            <consortium name="The Broad Institute Genomics Platform"/>
            <consortium name="The Broad Institute Genome Sequencing Center for Infectious Disease"/>
            <person name="Wu L."/>
            <person name="Ma J."/>
        </authorList>
    </citation>
    <scope>NUCLEOTIDE SEQUENCE [LARGE SCALE GENOMIC DNA]</scope>
    <source>
        <strain evidence="3">CCM 9110</strain>
    </source>
</reference>
<protein>
    <recommendedName>
        <fullName evidence="4">DUF4019 domain-containing protein</fullName>
    </recommendedName>
</protein>
<evidence type="ECO:0000313" key="2">
    <source>
        <dbReference type="EMBL" id="MFD1398280.1"/>
    </source>
</evidence>
<feature type="signal peptide" evidence="1">
    <location>
        <begin position="1"/>
        <end position="20"/>
    </location>
</feature>
<dbReference type="EMBL" id="JBHTOA010000016">
    <property type="protein sequence ID" value="MFD1398280.1"/>
    <property type="molecule type" value="Genomic_DNA"/>
</dbReference>
<keyword evidence="3" id="KW-1185">Reference proteome</keyword>
<sequence>MKHVYRFVLMVLVLVGVAGLAGCGTTTSQPKPEPDTAPSYNVAKTRVLFSDQVNQLNDTQNASFWKLAHRALAAGDPSADASKFKGIGLRVEKQMPKHQYLLIYQVKATKPFPVKATYTMTLKLHSKDLNQGKVKFDLLDYELNSIDSIKASSKGATD</sequence>
<evidence type="ECO:0008006" key="4">
    <source>
        <dbReference type="Google" id="ProtNLM"/>
    </source>
</evidence>
<dbReference type="RefSeq" id="WP_204117857.1">
    <property type="nucleotide sequence ID" value="NZ_BOLV01000001.1"/>
</dbReference>
<proteinExistence type="predicted"/>
<gene>
    <name evidence="2" type="ORF">ACFQ41_03045</name>
</gene>
<evidence type="ECO:0000256" key="1">
    <source>
        <dbReference type="SAM" id="SignalP"/>
    </source>
</evidence>
<evidence type="ECO:0000313" key="3">
    <source>
        <dbReference type="Proteomes" id="UP001597199"/>
    </source>
</evidence>
<dbReference type="Proteomes" id="UP001597199">
    <property type="component" value="Unassembled WGS sequence"/>
</dbReference>